<proteinExistence type="predicted"/>
<dbReference type="EMBL" id="JAUBYV010000012">
    <property type="protein sequence ID" value="KAK2623781.1"/>
    <property type="molecule type" value="Genomic_DNA"/>
</dbReference>
<evidence type="ECO:0000313" key="2">
    <source>
        <dbReference type="EMBL" id="KAK2623781.1"/>
    </source>
</evidence>
<sequence length="741" mass="82014">MADNEMLDAPSRVKLEIERGAALIADMSARGIQPEESAKIRKNKGLSLVERRALKWARRREHARALQRSMEKKKQRLKELRANPKHDAAELKDLERNLAADARVLETVLKKIRRGEVGMQSQLEDLDDTAAGVAKKLNYDERESGQDGLHLRGDKGKGSKHDLKSKDSDRLSLDEKAENLQNSVNHTKEKLEILHSQEPIQADESNKLKQKLRRMARELTKLRHDLGLRPTEIIDSQIENREEDREEVTVSPVFEQGTGTSLSESQILEEESAPVKFSLKERERPKKTKKRSAIEGAEDTVNAGAQHAEEFAVGEAFFVGDTLAEKEKKKRKKDKDSQDSVRLQSIPAFRVALEDKQPGPAKQFSGNGKAFFDTRTGRYIMHAAHDAPPTPQQVKQDALRATIANARSPYTRSPSADDRIPEAVKSDVTTSKSPAERCHDALLAIGKADTATPFGRRTDHISDFQVAEHLSRVLILPPKIRAQEKQKESPILPPKRSFSFASEITAGTKSAQVGKKSNSSRKKLSGETEESVASFQTTMALKEAASATAIGGLFSRDFLTSRGPSLKRPRALSPPNDNHSSTLDSTPTKARRVYEGVRKSKPGRGERIEGEVKDWEFPPVHIEARVHARGTDEGNIEENIAFSSTYLNSYPRGILIGNTKFQVLQIVPGTEQKLPAHASRDGKAINICSIAKGHVKVTVGSKTFDIGEGGVFRVRAGEKCVVINQLCSQADAVVHVCTTRG</sequence>
<reference evidence="2" key="1">
    <citation type="submission" date="2023-06" db="EMBL/GenBank/DDBJ databases">
        <title>Draft genome of Marssonina rosae.</title>
        <authorList>
            <person name="Cheng Q."/>
        </authorList>
    </citation>
    <scope>NUCLEOTIDE SEQUENCE</scope>
    <source>
        <strain evidence="2">R4</strain>
    </source>
</reference>
<name>A0AAD9SU60_9HELO</name>
<gene>
    <name evidence="2" type="ORF">QTJ16_006962</name>
</gene>
<evidence type="ECO:0000256" key="1">
    <source>
        <dbReference type="SAM" id="MobiDB-lite"/>
    </source>
</evidence>
<protein>
    <submittedName>
        <fullName evidence="2">Uncharacterized protein</fullName>
    </submittedName>
</protein>
<feature type="region of interest" description="Disordered" evidence="1">
    <location>
        <begin position="564"/>
        <end position="589"/>
    </location>
</feature>
<keyword evidence="3" id="KW-1185">Reference proteome</keyword>
<organism evidence="2 3">
    <name type="scientific">Diplocarpon rosae</name>
    <dbReference type="NCBI Taxonomy" id="946125"/>
    <lineage>
        <taxon>Eukaryota</taxon>
        <taxon>Fungi</taxon>
        <taxon>Dikarya</taxon>
        <taxon>Ascomycota</taxon>
        <taxon>Pezizomycotina</taxon>
        <taxon>Leotiomycetes</taxon>
        <taxon>Helotiales</taxon>
        <taxon>Drepanopezizaceae</taxon>
        <taxon>Diplocarpon</taxon>
    </lineage>
</organism>
<feature type="region of interest" description="Disordered" evidence="1">
    <location>
        <begin position="507"/>
        <end position="529"/>
    </location>
</feature>
<accession>A0AAD9SU60</accession>
<feature type="region of interest" description="Disordered" evidence="1">
    <location>
        <begin position="138"/>
        <end position="174"/>
    </location>
</feature>
<evidence type="ECO:0000313" key="3">
    <source>
        <dbReference type="Proteomes" id="UP001285354"/>
    </source>
</evidence>
<dbReference type="Proteomes" id="UP001285354">
    <property type="component" value="Unassembled WGS sequence"/>
</dbReference>
<dbReference type="AlphaFoldDB" id="A0AAD9SU60"/>
<comment type="caution">
    <text evidence="2">The sequence shown here is derived from an EMBL/GenBank/DDBJ whole genome shotgun (WGS) entry which is preliminary data.</text>
</comment>
<feature type="compositionally biased region" description="Polar residues" evidence="1">
    <location>
        <begin position="507"/>
        <end position="517"/>
    </location>
</feature>
<feature type="compositionally biased region" description="Polar residues" evidence="1">
    <location>
        <begin position="575"/>
        <end position="588"/>
    </location>
</feature>